<dbReference type="SUPFAM" id="SSF48264">
    <property type="entry name" value="Cytochrome P450"/>
    <property type="match status" value="1"/>
</dbReference>
<dbReference type="PROSITE" id="PS00086">
    <property type="entry name" value="CYTOCHROME_P450"/>
    <property type="match status" value="1"/>
</dbReference>
<evidence type="ECO:0000313" key="27">
    <source>
        <dbReference type="EMBL" id="ODV77114.1"/>
    </source>
</evidence>
<evidence type="ECO:0000256" key="4">
    <source>
        <dbReference type="ARBA" id="ARBA00022617"/>
    </source>
</evidence>
<protein>
    <recommendedName>
        <fullName evidence="12">Lanosterol 14-alpha demethylase</fullName>
        <ecNumber evidence="11">1.14.14.154</ecNumber>
    </recommendedName>
    <alternativeName>
        <fullName evidence="14">Cytochrome P450 51</fullName>
    </alternativeName>
    <alternativeName>
        <fullName evidence="16">Cytochrome P450-14DM</fullName>
    </alternativeName>
    <alternativeName>
        <fullName evidence="13">Cytochrome P450-LIA1</fullName>
    </alternativeName>
    <alternativeName>
        <fullName evidence="15">Sterol 14-alpha demethylase</fullName>
    </alternativeName>
</protein>
<dbReference type="GO" id="GO:0005506">
    <property type="term" value="F:iron ion binding"/>
    <property type="evidence" value="ECO:0007669"/>
    <property type="project" value="InterPro"/>
</dbReference>
<organism evidence="27 28">
    <name type="scientific">Suhomyces tanzawaensis NRRL Y-17324</name>
    <dbReference type="NCBI Taxonomy" id="984487"/>
    <lineage>
        <taxon>Eukaryota</taxon>
        <taxon>Fungi</taxon>
        <taxon>Dikarya</taxon>
        <taxon>Ascomycota</taxon>
        <taxon>Saccharomycotina</taxon>
        <taxon>Pichiomycetes</taxon>
        <taxon>Debaryomycetaceae</taxon>
        <taxon>Suhomyces</taxon>
    </lineage>
</organism>
<dbReference type="GO" id="GO:0006696">
    <property type="term" value="P:ergosterol biosynthetic process"/>
    <property type="evidence" value="ECO:0007669"/>
    <property type="project" value="UniProtKB-ARBA"/>
</dbReference>
<evidence type="ECO:0000256" key="14">
    <source>
        <dbReference type="ARBA" id="ARBA00042983"/>
    </source>
</evidence>
<evidence type="ECO:0000256" key="20">
    <source>
        <dbReference type="ARBA" id="ARBA00047702"/>
    </source>
</evidence>
<evidence type="ECO:0000256" key="5">
    <source>
        <dbReference type="ARBA" id="ARBA00022723"/>
    </source>
</evidence>
<dbReference type="PANTHER" id="PTHR24304">
    <property type="entry name" value="CYTOCHROME P450 FAMILY 7"/>
    <property type="match status" value="1"/>
</dbReference>
<dbReference type="InterPro" id="IPR050529">
    <property type="entry name" value="CYP450_sterol_14alpha_dmase"/>
</dbReference>
<keyword evidence="27" id="KW-0489">Methyltransferase</keyword>
<keyword evidence="28" id="KW-1185">Reference proteome</keyword>
<comment type="catalytic activity">
    <reaction evidence="19">
        <text>lanosterol + 3 reduced [NADPH--hemoprotein reductase] + 3 O2 = 4,4-dimethyl-5alpha-cholesta-8,14,24-trien-3beta-ol + formate + 3 oxidized [NADPH--hemoprotein reductase] + 4 H2O + 4 H(+)</text>
        <dbReference type="Rhea" id="RHEA:25286"/>
        <dbReference type="Rhea" id="RHEA-COMP:11964"/>
        <dbReference type="Rhea" id="RHEA-COMP:11965"/>
        <dbReference type="ChEBI" id="CHEBI:15377"/>
        <dbReference type="ChEBI" id="CHEBI:15378"/>
        <dbReference type="ChEBI" id="CHEBI:15379"/>
        <dbReference type="ChEBI" id="CHEBI:15740"/>
        <dbReference type="ChEBI" id="CHEBI:16521"/>
        <dbReference type="ChEBI" id="CHEBI:17813"/>
        <dbReference type="ChEBI" id="CHEBI:57618"/>
        <dbReference type="ChEBI" id="CHEBI:58210"/>
        <dbReference type="EC" id="1.14.14.154"/>
    </reaction>
    <physiologicalReaction direction="left-to-right" evidence="19">
        <dbReference type="Rhea" id="RHEA:25287"/>
    </physiologicalReaction>
</comment>
<comment type="catalytic activity">
    <reaction evidence="17">
        <text>32-hydroxylanosterol + reduced [NADPH--hemoprotein reductase] + O2 = 32-oxolanosterol + oxidized [NADPH--hemoprotein reductase] + 2 H2O + H(+)</text>
        <dbReference type="Rhea" id="RHEA:75107"/>
        <dbReference type="Rhea" id="RHEA-COMP:11964"/>
        <dbReference type="Rhea" id="RHEA-COMP:11965"/>
        <dbReference type="ChEBI" id="CHEBI:15377"/>
        <dbReference type="ChEBI" id="CHEBI:15378"/>
        <dbReference type="ChEBI" id="CHEBI:15379"/>
        <dbReference type="ChEBI" id="CHEBI:57618"/>
        <dbReference type="ChEBI" id="CHEBI:58210"/>
        <dbReference type="ChEBI" id="CHEBI:166681"/>
        <dbReference type="ChEBI" id="CHEBI:166806"/>
    </reaction>
    <physiologicalReaction direction="left-to-right" evidence="17">
        <dbReference type="Rhea" id="RHEA:75108"/>
    </physiologicalReaction>
</comment>
<dbReference type="InterPro" id="IPR017972">
    <property type="entry name" value="Cyt_P450_CS"/>
</dbReference>
<evidence type="ECO:0000256" key="16">
    <source>
        <dbReference type="ARBA" id="ARBA00043156"/>
    </source>
</evidence>
<dbReference type="EMBL" id="KV453916">
    <property type="protein sequence ID" value="ODV77114.1"/>
    <property type="molecule type" value="Genomic_DNA"/>
</dbReference>
<keyword evidence="6 26" id="KW-0560">Oxidoreductase</keyword>
<keyword evidence="7 25" id="KW-0408">Iron</keyword>
<evidence type="ECO:0000256" key="2">
    <source>
        <dbReference type="ARBA" id="ARBA00004370"/>
    </source>
</evidence>
<evidence type="ECO:0000256" key="25">
    <source>
        <dbReference type="PIRSR" id="PIRSR602403-1"/>
    </source>
</evidence>
<dbReference type="GO" id="GO:0032259">
    <property type="term" value="P:methylation"/>
    <property type="evidence" value="ECO:0007669"/>
    <property type="project" value="UniProtKB-KW"/>
</dbReference>
<evidence type="ECO:0000256" key="6">
    <source>
        <dbReference type="ARBA" id="ARBA00023002"/>
    </source>
</evidence>
<dbReference type="Proteomes" id="UP000094285">
    <property type="component" value="Unassembled WGS sequence"/>
</dbReference>
<reference evidence="28" key="1">
    <citation type="submission" date="2016-05" db="EMBL/GenBank/DDBJ databases">
        <title>Comparative genomics of biotechnologically important yeasts.</title>
        <authorList>
            <consortium name="DOE Joint Genome Institute"/>
            <person name="Riley R."/>
            <person name="Haridas S."/>
            <person name="Wolfe K.H."/>
            <person name="Lopes M.R."/>
            <person name="Hittinger C.T."/>
            <person name="Goker M."/>
            <person name="Salamov A."/>
            <person name="Wisecaver J."/>
            <person name="Long T.M."/>
            <person name="Aerts A.L."/>
            <person name="Barry K."/>
            <person name="Choi C."/>
            <person name="Clum A."/>
            <person name="Coughlan A.Y."/>
            <person name="Deshpande S."/>
            <person name="Douglass A.P."/>
            <person name="Hanson S.J."/>
            <person name="Klenk H.-P."/>
            <person name="Labutti K."/>
            <person name="Lapidus A."/>
            <person name="Lindquist E."/>
            <person name="Lipzen A."/>
            <person name="Meier-Kolthoff J.P."/>
            <person name="Ohm R.A."/>
            <person name="Otillar R.P."/>
            <person name="Pangilinan J."/>
            <person name="Peng Y."/>
            <person name="Rokas A."/>
            <person name="Rosa C.A."/>
            <person name="Scheuner C."/>
            <person name="Sibirny A.A."/>
            <person name="Slot J.C."/>
            <person name="Stielow J.B."/>
            <person name="Sun H."/>
            <person name="Kurtzman C.P."/>
            <person name="Blackwell M."/>
            <person name="Grigoriev I.V."/>
            <person name="Jeffries T.W."/>
        </authorList>
    </citation>
    <scope>NUCLEOTIDE SEQUENCE [LARGE SCALE GENOMIC DNA]</scope>
    <source>
        <strain evidence="28">NRRL Y-17324</strain>
    </source>
</reference>
<keyword evidence="5 25" id="KW-0479">Metal-binding</keyword>
<comment type="catalytic activity">
    <reaction evidence="24">
        <text>a 14alpha-formyl steroid + reduced [NADPH--hemoprotein reductase] + O2 = a Delta(14) steroid + formate + oxidized [NADPH--hemoprotein reductase] + H2O + 2 H(+)</text>
        <dbReference type="Rhea" id="RHEA:68068"/>
        <dbReference type="Rhea" id="RHEA-COMP:11964"/>
        <dbReference type="Rhea" id="RHEA-COMP:11965"/>
        <dbReference type="ChEBI" id="CHEBI:15377"/>
        <dbReference type="ChEBI" id="CHEBI:15378"/>
        <dbReference type="ChEBI" id="CHEBI:15379"/>
        <dbReference type="ChEBI" id="CHEBI:15740"/>
        <dbReference type="ChEBI" id="CHEBI:57618"/>
        <dbReference type="ChEBI" id="CHEBI:58210"/>
        <dbReference type="ChEBI" id="CHEBI:138031"/>
        <dbReference type="ChEBI" id="CHEBI:176902"/>
    </reaction>
    <physiologicalReaction direction="left-to-right" evidence="24">
        <dbReference type="Rhea" id="RHEA:68069"/>
    </physiologicalReaction>
</comment>
<dbReference type="PANTHER" id="PTHR24304:SF2">
    <property type="entry name" value="24-HYDROXYCHOLESTEROL 7-ALPHA-HYDROXYLASE"/>
    <property type="match status" value="1"/>
</dbReference>
<evidence type="ECO:0000256" key="3">
    <source>
        <dbReference type="ARBA" id="ARBA00010617"/>
    </source>
</evidence>
<evidence type="ECO:0000256" key="22">
    <source>
        <dbReference type="ARBA" id="ARBA00048866"/>
    </source>
</evidence>
<dbReference type="GO" id="GO:0008168">
    <property type="term" value="F:methyltransferase activity"/>
    <property type="evidence" value="ECO:0007669"/>
    <property type="project" value="UniProtKB-KW"/>
</dbReference>
<dbReference type="FunFam" id="1.10.630.10:FF:000033">
    <property type="entry name" value="14-alpha sterol demethylase"/>
    <property type="match status" value="1"/>
</dbReference>
<dbReference type="RefSeq" id="XP_020062236.1">
    <property type="nucleotide sequence ID" value="XM_020210623.1"/>
</dbReference>
<dbReference type="Pfam" id="PF00067">
    <property type="entry name" value="p450"/>
    <property type="match status" value="1"/>
</dbReference>
<comment type="subcellular location">
    <subcellularLocation>
        <location evidence="2">Membrane</location>
    </subcellularLocation>
</comment>
<evidence type="ECO:0000313" key="28">
    <source>
        <dbReference type="Proteomes" id="UP000094285"/>
    </source>
</evidence>
<sequence length="502" mass="57190">MLVLLYILVGAFVLNLAWQYCYSFRRDRAPLIFYWIPWLGSAVAYGLRPYEFFEECRQIHGDVFSFMLLGRIMTVYLGPKGHEFVFNAKLNDVSAEEAYSHLTTPAFGKGVIYDCPNSRLVEQKKFAKFALTKNSFVTYVDKIKLEVVDYLKSSKKYDLQILKRGVTNVLESQSEVTILTASRCLLGEEMRSKLDTSFAQLYTDLDKAFVPINFVFPNIPLPHNKKRDHAQRAISGAYMDLIKSRRESGDIVAGRDLIDSLMLHSTYKDGVKMTDQEIANLLIGILMGGQHTSATTSAWFLLRLAQNPAIQDEIYEQMKTVLDGDLDNLSYENLQKMPLITNTVKETLRMHHPLHSTFRKVKNSLKVPGTNYVVPKGHYVLVSVAYAMTNERWFSNANRFDPHRWDEKKTEDSDETVDYGFGKVSKGVASPYLPFGGGRHRCIGEQFAHLQLGVILATMVWNLRWTLEEGRGLPRSSFDSMVVLPEAHGANISWEKRSTCTI</sequence>
<proteinExistence type="inferred from homology"/>
<dbReference type="PRINTS" id="PR00465">
    <property type="entry name" value="EP450IV"/>
</dbReference>
<keyword evidence="4 25" id="KW-0349">Heme</keyword>
<evidence type="ECO:0000256" key="9">
    <source>
        <dbReference type="ARBA" id="ARBA00023136"/>
    </source>
</evidence>
<comment type="catalytic activity">
    <reaction evidence="21">
        <text>32-oxolanosterol + reduced [NADPH--hemoprotein reductase] + O2 = 4,4-dimethyl-5alpha-cholesta-8,14,24-trien-3beta-ol + formate + oxidized [NADPH--hemoprotein reductase] + H2O + 2 H(+)</text>
        <dbReference type="Rhea" id="RHEA:75111"/>
        <dbReference type="Rhea" id="RHEA-COMP:11964"/>
        <dbReference type="Rhea" id="RHEA-COMP:11965"/>
        <dbReference type="ChEBI" id="CHEBI:15377"/>
        <dbReference type="ChEBI" id="CHEBI:15378"/>
        <dbReference type="ChEBI" id="CHEBI:15379"/>
        <dbReference type="ChEBI" id="CHEBI:15740"/>
        <dbReference type="ChEBI" id="CHEBI:17813"/>
        <dbReference type="ChEBI" id="CHEBI:57618"/>
        <dbReference type="ChEBI" id="CHEBI:58210"/>
        <dbReference type="ChEBI" id="CHEBI:166681"/>
    </reaction>
    <physiologicalReaction direction="left-to-right" evidence="21">
        <dbReference type="Rhea" id="RHEA:75112"/>
    </physiologicalReaction>
</comment>
<dbReference type="InterPro" id="IPR036396">
    <property type="entry name" value="Cyt_P450_sf"/>
</dbReference>
<evidence type="ECO:0000256" key="19">
    <source>
        <dbReference type="ARBA" id="ARBA00047670"/>
    </source>
</evidence>
<evidence type="ECO:0000256" key="10">
    <source>
        <dbReference type="ARBA" id="ARBA00037887"/>
    </source>
</evidence>
<evidence type="ECO:0000256" key="11">
    <source>
        <dbReference type="ARBA" id="ARBA00038974"/>
    </source>
</evidence>
<name>A0A1E4SC65_9ASCO</name>
<evidence type="ECO:0000256" key="1">
    <source>
        <dbReference type="ARBA" id="ARBA00001971"/>
    </source>
</evidence>
<dbReference type="Gene3D" id="1.10.630.10">
    <property type="entry name" value="Cytochrome P450"/>
    <property type="match status" value="1"/>
</dbReference>
<keyword evidence="8 26" id="KW-0503">Monooxygenase</keyword>
<accession>A0A1E4SC65</accession>
<evidence type="ECO:0000256" key="17">
    <source>
        <dbReference type="ARBA" id="ARBA00047379"/>
    </source>
</evidence>
<dbReference type="InterPro" id="IPR001128">
    <property type="entry name" value="Cyt_P450"/>
</dbReference>
<comment type="catalytic activity">
    <reaction evidence="23">
        <text>lanosterol + reduced [NADPH--hemoprotein reductase] + O2 = 32-hydroxylanosterol + oxidized [NADPH--hemoprotein reductase] + H2O + H(+)</text>
        <dbReference type="Rhea" id="RHEA:75103"/>
        <dbReference type="Rhea" id="RHEA-COMP:11964"/>
        <dbReference type="Rhea" id="RHEA-COMP:11965"/>
        <dbReference type="ChEBI" id="CHEBI:15377"/>
        <dbReference type="ChEBI" id="CHEBI:15378"/>
        <dbReference type="ChEBI" id="CHEBI:15379"/>
        <dbReference type="ChEBI" id="CHEBI:16521"/>
        <dbReference type="ChEBI" id="CHEBI:57618"/>
        <dbReference type="ChEBI" id="CHEBI:58210"/>
        <dbReference type="ChEBI" id="CHEBI:166806"/>
    </reaction>
    <physiologicalReaction direction="left-to-right" evidence="23">
        <dbReference type="Rhea" id="RHEA:75104"/>
    </physiologicalReaction>
</comment>
<keyword evidence="27" id="KW-0808">Transferase</keyword>
<evidence type="ECO:0000256" key="12">
    <source>
        <dbReference type="ARBA" id="ARBA00041158"/>
    </source>
</evidence>
<comment type="catalytic activity">
    <reaction evidence="18">
        <text>a 14alpha-hydroxymethyl steroid + reduced [NADPH--hemoprotein reductase] + O2 = a 14alpha-formyl steroid + oxidized [NADPH--hemoprotein reductase] + 2 H2O + H(+)</text>
        <dbReference type="Rhea" id="RHEA:68064"/>
        <dbReference type="Rhea" id="RHEA-COMP:11964"/>
        <dbReference type="Rhea" id="RHEA-COMP:11965"/>
        <dbReference type="ChEBI" id="CHEBI:15377"/>
        <dbReference type="ChEBI" id="CHEBI:15378"/>
        <dbReference type="ChEBI" id="CHEBI:15379"/>
        <dbReference type="ChEBI" id="CHEBI:57618"/>
        <dbReference type="ChEBI" id="CHEBI:58210"/>
        <dbReference type="ChEBI" id="CHEBI:176901"/>
        <dbReference type="ChEBI" id="CHEBI:176902"/>
    </reaction>
    <physiologicalReaction direction="left-to-right" evidence="18">
        <dbReference type="Rhea" id="RHEA:68065"/>
    </physiologicalReaction>
</comment>
<comment type="catalytic activity">
    <reaction evidence="20">
        <text>a 14alpha-methyl steroid + 3 reduced [NADPH--hemoprotein reductase] + 3 O2 = a Delta(14) steroid + formate + 3 oxidized [NADPH--hemoprotein reductase] + 4 H2O + 4 H(+)</text>
        <dbReference type="Rhea" id="RHEA:54028"/>
        <dbReference type="Rhea" id="RHEA-COMP:11964"/>
        <dbReference type="Rhea" id="RHEA-COMP:11965"/>
        <dbReference type="ChEBI" id="CHEBI:15377"/>
        <dbReference type="ChEBI" id="CHEBI:15378"/>
        <dbReference type="ChEBI" id="CHEBI:15379"/>
        <dbReference type="ChEBI" id="CHEBI:15740"/>
        <dbReference type="ChEBI" id="CHEBI:57618"/>
        <dbReference type="ChEBI" id="CHEBI:58210"/>
        <dbReference type="ChEBI" id="CHEBI:138029"/>
        <dbReference type="ChEBI" id="CHEBI:138031"/>
        <dbReference type="EC" id="1.14.14.154"/>
    </reaction>
    <physiologicalReaction direction="left-to-right" evidence="20">
        <dbReference type="Rhea" id="RHEA:54029"/>
    </physiologicalReaction>
</comment>
<evidence type="ECO:0000256" key="21">
    <source>
        <dbReference type="ARBA" id="ARBA00048479"/>
    </source>
</evidence>
<comment type="similarity">
    <text evidence="3 26">Belongs to the cytochrome P450 family.</text>
</comment>
<comment type="catalytic activity">
    <reaction evidence="22">
        <text>a 14alpha-methyl steroid + reduced [NADPH--hemoprotein reductase] + O2 = a 14alpha-hydroxymethyl steroid + oxidized [NADPH--hemoprotein reductase] + H2O + H(+)</text>
        <dbReference type="Rhea" id="RHEA:68060"/>
        <dbReference type="Rhea" id="RHEA-COMP:11964"/>
        <dbReference type="Rhea" id="RHEA-COMP:11965"/>
        <dbReference type="ChEBI" id="CHEBI:15377"/>
        <dbReference type="ChEBI" id="CHEBI:15378"/>
        <dbReference type="ChEBI" id="CHEBI:15379"/>
        <dbReference type="ChEBI" id="CHEBI:57618"/>
        <dbReference type="ChEBI" id="CHEBI:58210"/>
        <dbReference type="ChEBI" id="CHEBI:138029"/>
        <dbReference type="ChEBI" id="CHEBI:176901"/>
    </reaction>
    <physiologicalReaction direction="left-to-right" evidence="22">
        <dbReference type="Rhea" id="RHEA:68061"/>
    </physiologicalReaction>
</comment>
<dbReference type="GO" id="GO:0020037">
    <property type="term" value="F:heme binding"/>
    <property type="evidence" value="ECO:0007669"/>
    <property type="project" value="InterPro"/>
</dbReference>
<dbReference type="STRING" id="984487.A0A1E4SC65"/>
<dbReference type="GeneID" id="30984759"/>
<evidence type="ECO:0000256" key="23">
    <source>
        <dbReference type="ARBA" id="ARBA00049163"/>
    </source>
</evidence>
<evidence type="ECO:0000256" key="26">
    <source>
        <dbReference type="RuleBase" id="RU000461"/>
    </source>
</evidence>
<dbReference type="CDD" id="cd11042">
    <property type="entry name" value="CYP51-like"/>
    <property type="match status" value="1"/>
</dbReference>
<dbReference type="PRINTS" id="PR00385">
    <property type="entry name" value="P450"/>
</dbReference>
<dbReference type="InterPro" id="IPR002403">
    <property type="entry name" value="Cyt_P450_E_grp-IV"/>
</dbReference>
<comment type="pathway">
    <text evidence="10">Steroid biosynthesis; zymosterol biosynthesis; zymosterol from lanosterol: step 1/6.</text>
</comment>
<evidence type="ECO:0000256" key="18">
    <source>
        <dbReference type="ARBA" id="ARBA00047587"/>
    </source>
</evidence>
<dbReference type="GO" id="GO:0016020">
    <property type="term" value="C:membrane"/>
    <property type="evidence" value="ECO:0007669"/>
    <property type="project" value="UniProtKB-SubCell"/>
</dbReference>
<evidence type="ECO:0000256" key="8">
    <source>
        <dbReference type="ARBA" id="ARBA00023033"/>
    </source>
</evidence>
<evidence type="ECO:0000256" key="24">
    <source>
        <dbReference type="ARBA" id="ARBA00049450"/>
    </source>
</evidence>
<dbReference type="GO" id="GO:0008398">
    <property type="term" value="F:sterol 14-demethylase activity"/>
    <property type="evidence" value="ECO:0007669"/>
    <property type="project" value="UniProtKB-EC"/>
</dbReference>
<dbReference type="EC" id="1.14.14.154" evidence="11"/>
<evidence type="ECO:0000256" key="7">
    <source>
        <dbReference type="ARBA" id="ARBA00023004"/>
    </source>
</evidence>
<dbReference type="OrthoDB" id="1055148at2759"/>
<evidence type="ECO:0000256" key="15">
    <source>
        <dbReference type="ARBA" id="ARBA00043106"/>
    </source>
</evidence>
<feature type="binding site" description="axial binding residue" evidence="25">
    <location>
        <position position="442"/>
    </location>
    <ligand>
        <name>heme</name>
        <dbReference type="ChEBI" id="CHEBI:30413"/>
    </ligand>
    <ligandPart>
        <name>Fe</name>
        <dbReference type="ChEBI" id="CHEBI:18248"/>
    </ligandPart>
</feature>
<dbReference type="AlphaFoldDB" id="A0A1E4SC65"/>
<keyword evidence="9" id="KW-0472">Membrane</keyword>
<comment type="cofactor">
    <cofactor evidence="1 25">
        <name>heme</name>
        <dbReference type="ChEBI" id="CHEBI:30413"/>
    </cofactor>
</comment>
<evidence type="ECO:0000256" key="13">
    <source>
        <dbReference type="ARBA" id="ARBA00042513"/>
    </source>
</evidence>
<gene>
    <name evidence="27" type="ORF">CANTADRAFT_56755</name>
</gene>